<dbReference type="SMART" id="SM00710">
    <property type="entry name" value="PbH1"/>
    <property type="match status" value="6"/>
</dbReference>
<keyword evidence="4" id="KW-0964">Secreted</keyword>
<dbReference type="PROSITE" id="PS00502">
    <property type="entry name" value="POLYGALACTURONASE"/>
    <property type="match status" value="1"/>
</dbReference>
<dbReference type="Pfam" id="PF00295">
    <property type="entry name" value="Glyco_hydro_28"/>
    <property type="match status" value="1"/>
</dbReference>
<dbReference type="InterPro" id="IPR006626">
    <property type="entry name" value="PbH1"/>
</dbReference>
<comment type="similarity">
    <text evidence="2 9">Belongs to the glycosyl hydrolase 28 family.</text>
</comment>
<evidence type="ECO:0000313" key="11">
    <source>
        <dbReference type="EMBL" id="TMW89179.1"/>
    </source>
</evidence>
<feature type="chain" id="PRO_5026919538" description="Polygalacturonase" evidence="10">
    <location>
        <begin position="28"/>
        <end position="396"/>
    </location>
</feature>
<evidence type="ECO:0000256" key="9">
    <source>
        <dbReference type="RuleBase" id="RU361169"/>
    </source>
</evidence>
<keyword evidence="10" id="KW-0732">Signal</keyword>
<evidence type="ECO:0000256" key="4">
    <source>
        <dbReference type="ARBA" id="ARBA00022525"/>
    </source>
</evidence>
<proteinExistence type="inferred from homology"/>
<evidence type="ECO:0000256" key="1">
    <source>
        <dbReference type="ARBA" id="ARBA00004191"/>
    </source>
</evidence>
<keyword evidence="5 9" id="KW-0378">Hydrolase</keyword>
<accession>A0A6N2B6U8</accession>
<comment type="subcellular location">
    <subcellularLocation>
        <location evidence="1">Secreted</location>
        <location evidence="1">Cell wall</location>
    </subcellularLocation>
</comment>
<name>A0A6N2B6U8_SOLCI</name>
<evidence type="ECO:0000256" key="5">
    <source>
        <dbReference type="ARBA" id="ARBA00022801"/>
    </source>
</evidence>
<dbReference type="PANTHER" id="PTHR31375">
    <property type="match status" value="1"/>
</dbReference>
<gene>
    <name evidence="11" type="ORF">EJD97_017559</name>
</gene>
<evidence type="ECO:0000256" key="6">
    <source>
        <dbReference type="ARBA" id="ARBA00023295"/>
    </source>
</evidence>
<evidence type="ECO:0000256" key="10">
    <source>
        <dbReference type="SAM" id="SignalP"/>
    </source>
</evidence>
<evidence type="ECO:0000256" key="8">
    <source>
        <dbReference type="PROSITE-ProRule" id="PRU10052"/>
    </source>
</evidence>
<dbReference type="FunFam" id="2.160.20.10:FF:000016">
    <property type="entry name" value="Polygalacturonase 7"/>
    <property type="match status" value="1"/>
</dbReference>
<dbReference type="SUPFAM" id="SSF51126">
    <property type="entry name" value="Pectin lyase-like"/>
    <property type="match status" value="1"/>
</dbReference>
<protein>
    <recommendedName>
        <fullName evidence="12">Polygalacturonase</fullName>
    </recommendedName>
</protein>
<evidence type="ECO:0000256" key="3">
    <source>
        <dbReference type="ARBA" id="ARBA00022512"/>
    </source>
</evidence>
<dbReference type="AlphaFoldDB" id="A0A6N2B6U8"/>
<dbReference type="InterPro" id="IPR000743">
    <property type="entry name" value="Glyco_hydro_28"/>
</dbReference>
<keyword evidence="7" id="KW-0961">Cell wall biogenesis/degradation</keyword>
<feature type="active site" evidence="8">
    <location>
        <position position="245"/>
    </location>
</feature>
<dbReference type="InterPro" id="IPR012334">
    <property type="entry name" value="Pectin_lyas_fold"/>
</dbReference>
<organism evidence="11">
    <name type="scientific">Solanum chilense</name>
    <name type="common">Tomato</name>
    <name type="synonym">Lycopersicon chilense</name>
    <dbReference type="NCBI Taxonomy" id="4083"/>
    <lineage>
        <taxon>Eukaryota</taxon>
        <taxon>Viridiplantae</taxon>
        <taxon>Streptophyta</taxon>
        <taxon>Embryophyta</taxon>
        <taxon>Tracheophyta</taxon>
        <taxon>Spermatophyta</taxon>
        <taxon>Magnoliopsida</taxon>
        <taxon>eudicotyledons</taxon>
        <taxon>Gunneridae</taxon>
        <taxon>Pentapetalae</taxon>
        <taxon>asterids</taxon>
        <taxon>lamiids</taxon>
        <taxon>Solanales</taxon>
        <taxon>Solanaceae</taxon>
        <taxon>Solanoideae</taxon>
        <taxon>Solaneae</taxon>
        <taxon>Solanum</taxon>
        <taxon>Solanum subgen. Lycopersicon</taxon>
    </lineage>
</organism>
<sequence>MTNKLITPFIILLFSSILNLFIKSSNASTTYNVLTTFGAKPNGQIDATQSFLNAWRAACTSVEPSTIYVPKGRYLIKEATFRGPCKSKITVKIDGTLVAPLDYWGIGNSGYWILFIEVNGISVIGGSIDAKGDGFWACRKSGNNNCPVGARSITFNWANDVVVSGLLSINSQVTHLVINSCNNVMVKNVKVIAPDQSPNTDGIHVQSSTNVTIIGCRIKTGDDCISIGPGTRNLWMENILCGPGHGVSIGSLGREYEEDGVQNVTLSYSIFTGSDNGLRIKSWARPSTSFVKNINYRNIVMKYVDNPIIIDQNYCPNNKDCPQQTSGVKISDVIYKNIEGTSTTEVAMNFDCSPSNPCQGIQIQDIKLTYMNKKAKSFCNNIQGTKKGVIWPATCI</sequence>
<comment type="caution">
    <text evidence="11">The sequence shown here is derived from an EMBL/GenBank/DDBJ whole genome shotgun (WGS) entry which is preliminary data.</text>
</comment>
<dbReference type="GO" id="GO:0005975">
    <property type="term" value="P:carbohydrate metabolic process"/>
    <property type="evidence" value="ECO:0007669"/>
    <property type="project" value="InterPro"/>
</dbReference>
<keyword evidence="3" id="KW-0134">Cell wall</keyword>
<dbReference type="GO" id="GO:0071555">
    <property type="term" value="P:cell wall organization"/>
    <property type="evidence" value="ECO:0007669"/>
    <property type="project" value="UniProtKB-KW"/>
</dbReference>
<dbReference type="Gene3D" id="2.160.20.10">
    <property type="entry name" value="Single-stranded right-handed beta-helix, Pectin lyase-like"/>
    <property type="match status" value="1"/>
</dbReference>
<evidence type="ECO:0000256" key="7">
    <source>
        <dbReference type="ARBA" id="ARBA00023316"/>
    </source>
</evidence>
<evidence type="ECO:0008006" key="12">
    <source>
        <dbReference type="Google" id="ProtNLM"/>
    </source>
</evidence>
<evidence type="ECO:0000256" key="2">
    <source>
        <dbReference type="ARBA" id="ARBA00008834"/>
    </source>
</evidence>
<dbReference type="GO" id="GO:0004650">
    <property type="term" value="F:polygalacturonase activity"/>
    <property type="evidence" value="ECO:0007669"/>
    <property type="project" value="InterPro"/>
</dbReference>
<dbReference type="EMBL" id="RXGB01004678">
    <property type="protein sequence ID" value="TMW89179.1"/>
    <property type="molecule type" value="Genomic_DNA"/>
</dbReference>
<keyword evidence="6 9" id="KW-0326">Glycosidase</keyword>
<feature type="signal peptide" evidence="10">
    <location>
        <begin position="1"/>
        <end position="27"/>
    </location>
</feature>
<reference evidence="11" key="1">
    <citation type="submission" date="2019-05" db="EMBL/GenBank/DDBJ databases">
        <title>The de novo reference genome and transcriptome assemblies of the wild tomato species Solanum chilense.</title>
        <authorList>
            <person name="Stam R."/>
            <person name="Nosenko T."/>
            <person name="Hoerger A.C."/>
            <person name="Stephan W."/>
            <person name="Seidel M.A."/>
            <person name="Kuhn J.M.M."/>
            <person name="Haberer G."/>
            <person name="Tellier A."/>
        </authorList>
    </citation>
    <scope>NUCLEOTIDE SEQUENCE</scope>
    <source>
        <tissue evidence="11">Mature leaves</tissue>
    </source>
</reference>
<dbReference type="InterPro" id="IPR011050">
    <property type="entry name" value="Pectin_lyase_fold/virulence"/>
</dbReference>